<reference evidence="8 9" key="2">
    <citation type="submission" date="2019-11" db="EMBL/GenBank/DDBJ databases">
        <title>A de novo genome assembly of a pear dwarfing rootstock.</title>
        <authorList>
            <person name="Wang F."/>
            <person name="Wang J."/>
            <person name="Li S."/>
            <person name="Zhang Y."/>
            <person name="Fang M."/>
            <person name="Ma L."/>
            <person name="Zhao Y."/>
            <person name="Jiang S."/>
        </authorList>
    </citation>
    <scope>NUCLEOTIDE SEQUENCE [LARGE SCALE GENOMIC DNA]</scope>
    <source>
        <strain evidence="8">S2</strain>
        <tissue evidence="8">Leaf</tissue>
    </source>
</reference>
<comment type="caution">
    <text evidence="8">The sequence shown here is derived from an EMBL/GenBank/DDBJ whole genome shotgun (WGS) entry which is preliminary data.</text>
</comment>
<dbReference type="PROSITE" id="PS50066">
    <property type="entry name" value="MADS_BOX_2"/>
    <property type="match status" value="1"/>
</dbReference>
<evidence type="ECO:0000313" key="9">
    <source>
        <dbReference type="Proteomes" id="UP000327157"/>
    </source>
</evidence>
<feature type="compositionally biased region" description="Basic and acidic residues" evidence="6">
    <location>
        <begin position="106"/>
        <end position="116"/>
    </location>
</feature>
<dbReference type="Pfam" id="PF00319">
    <property type="entry name" value="SRF-TF"/>
    <property type="match status" value="1"/>
</dbReference>
<dbReference type="SUPFAM" id="SSF55455">
    <property type="entry name" value="SRF-like"/>
    <property type="match status" value="1"/>
</dbReference>
<evidence type="ECO:0000256" key="6">
    <source>
        <dbReference type="SAM" id="MobiDB-lite"/>
    </source>
</evidence>
<dbReference type="Proteomes" id="UP000327157">
    <property type="component" value="Unassembled WGS sequence"/>
</dbReference>
<dbReference type="OrthoDB" id="1161391at2759"/>
<feature type="domain" description="MADS-box" evidence="7">
    <location>
        <begin position="2"/>
        <end position="49"/>
    </location>
</feature>
<dbReference type="AlphaFoldDB" id="A0A5N5H3E6"/>
<evidence type="ECO:0000256" key="1">
    <source>
        <dbReference type="ARBA" id="ARBA00004123"/>
    </source>
</evidence>
<keyword evidence="2" id="KW-0805">Transcription regulation</keyword>
<feature type="compositionally biased region" description="Polar residues" evidence="6">
    <location>
        <begin position="271"/>
        <end position="288"/>
    </location>
</feature>
<keyword evidence="5" id="KW-0539">Nucleus</keyword>
<evidence type="ECO:0000256" key="2">
    <source>
        <dbReference type="ARBA" id="ARBA00023015"/>
    </source>
</evidence>
<gene>
    <name evidence="8" type="ORF">D8674_039328</name>
</gene>
<protein>
    <submittedName>
        <fullName evidence="8">Transcription factor RLM1-like</fullName>
    </submittedName>
</protein>
<evidence type="ECO:0000256" key="5">
    <source>
        <dbReference type="ARBA" id="ARBA00023242"/>
    </source>
</evidence>
<feature type="region of interest" description="Disordered" evidence="6">
    <location>
        <begin position="199"/>
        <end position="288"/>
    </location>
</feature>
<dbReference type="PANTHER" id="PTHR11945:SF534">
    <property type="entry name" value="MYOCYTE-SPECIFIC ENHANCER FACTOR 2"/>
    <property type="match status" value="1"/>
</dbReference>
<dbReference type="GO" id="GO:0000978">
    <property type="term" value="F:RNA polymerase II cis-regulatory region sequence-specific DNA binding"/>
    <property type="evidence" value="ECO:0007669"/>
    <property type="project" value="TreeGrafter"/>
</dbReference>
<feature type="compositionally biased region" description="Basic and acidic residues" evidence="6">
    <location>
        <begin position="136"/>
        <end position="159"/>
    </location>
</feature>
<dbReference type="SMART" id="SM00432">
    <property type="entry name" value="MADS"/>
    <property type="match status" value="1"/>
</dbReference>
<keyword evidence="4" id="KW-0804">Transcription</keyword>
<evidence type="ECO:0000259" key="7">
    <source>
        <dbReference type="PROSITE" id="PS50066"/>
    </source>
</evidence>
<accession>A0A5N5H3E6</accession>
<dbReference type="GO" id="GO:0005634">
    <property type="term" value="C:nucleus"/>
    <property type="evidence" value="ECO:0007669"/>
    <property type="project" value="UniProtKB-SubCell"/>
</dbReference>
<sequence length="288" mass="32688">MVAPTRRSLELIPNDSARKMAFRKRKKNVYKKADELSKLCDIDVALIVYEADQNKDIRPIQPETWPQDPVEFNRILDRYKASRDTAAPGFSKRNFDLSDFYEARKKKDEKDEKDDNNGDNDDNDDGDDSDDDDDAHVDPELHKPGNKQISEDKYPTWDPRIDQFSQDELTILIASLEAKIQASTLRIESMDRYTIYAEKQNRNLSRPESSSSKTPHHLKPANFDVQKPHDVHKHPSQNPINTTTTTTTSTSATQSKPPASVKCPMLPSAWISISESQKTPLRTSSSGG</sequence>
<dbReference type="EMBL" id="SMOL01000236">
    <property type="protein sequence ID" value="KAB2621213.1"/>
    <property type="molecule type" value="Genomic_DNA"/>
</dbReference>
<keyword evidence="3" id="KW-0238">DNA-binding</keyword>
<dbReference type="Gene3D" id="3.40.1810.10">
    <property type="entry name" value="Transcription factor, MADS-box"/>
    <property type="match status" value="1"/>
</dbReference>
<dbReference type="InterPro" id="IPR036879">
    <property type="entry name" value="TF_MADSbox_sf"/>
</dbReference>
<dbReference type="CDD" id="cd00120">
    <property type="entry name" value="MADS"/>
    <property type="match status" value="1"/>
</dbReference>
<feature type="compositionally biased region" description="Low complexity" evidence="6">
    <location>
        <begin position="242"/>
        <end position="253"/>
    </location>
</feature>
<comment type="subcellular location">
    <subcellularLocation>
        <location evidence="1">Nucleus</location>
    </subcellularLocation>
</comment>
<evidence type="ECO:0000256" key="3">
    <source>
        <dbReference type="ARBA" id="ARBA00023125"/>
    </source>
</evidence>
<evidence type="ECO:0000256" key="4">
    <source>
        <dbReference type="ARBA" id="ARBA00023163"/>
    </source>
</evidence>
<dbReference type="InterPro" id="IPR002100">
    <property type="entry name" value="TF_MADSbox"/>
</dbReference>
<organism evidence="8 9">
    <name type="scientific">Pyrus ussuriensis x Pyrus communis</name>
    <dbReference type="NCBI Taxonomy" id="2448454"/>
    <lineage>
        <taxon>Eukaryota</taxon>
        <taxon>Viridiplantae</taxon>
        <taxon>Streptophyta</taxon>
        <taxon>Embryophyta</taxon>
        <taxon>Tracheophyta</taxon>
        <taxon>Spermatophyta</taxon>
        <taxon>Magnoliopsida</taxon>
        <taxon>eudicotyledons</taxon>
        <taxon>Gunneridae</taxon>
        <taxon>Pentapetalae</taxon>
        <taxon>rosids</taxon>
        <taxon>fabids</taxon>
        <taxon>Rosales</taxon>
        <taxon>Rosaceae</taxon>
        <taxon>Amygdaloideae</taxon>
        <taxon>Maleae</taxon>
        <taxon>Pyrus</taxon>
    </lineage>
</organism>
<dbReference type="GO" id="GO:0000981">
    <property type="term" value="F:DNA-binding transcription factor activity, RNA polymerase II-specific"/>
    <property type="evidence" value="ECO:0007669"/>
    <property type="project" value="TreeGrafter"/>
</dbReference>
<name>A0A5N5H3E6_9ROSA</name>
<feature type="compositionally biased region" description="Polar residues" evidence="6">
    <location>
        <begin position="202"/>
        <end position="213"/>
    </location>
</feature>
<reference evidence="8 9" key="1">
    <citation type="submission" date="2019-09" db="EMBL/GenBank/DDBJ databases">
        <authorList>
            <person name="Ou C."/>
        </authorList>
    </citation>
    <scope>NUCLEOTIDE SEQUENCE [LARGE SCALE GENOMIC DNA]</scope>
    <source>
        <strain evidence="8">S2</strain>
        <tissue evidence="8">Leaf</tissue>
    </source>
</reference>
<evidence type="ECO:0000313" key="8">
    <source>
        <dbReference type="EMBL" id="KAB2621213.1"/>
    </source>
</evidence>
<feature type="compositionally biased region" description="Acidic residues" evidence="6">
    <location>
        <begin position="117"/>
        <end position="135"/>
    </location>
</feature>
<proteinExistence type="predicted"/>
<keyword evidence="9" id="KW-1185">Reference proteome</keyword>
<dbReference type="GO" id="GO:0045893">
    <property type="term" value="P:positive regulation of DNA-templated transcription"/>
    <property type="evidence" value="ECO:0007669"/>
    <property type="project" value="UniProtKB-ARBA"/>
</dbReference>
<dbReference type="GO" id="GO:0046983">
    <property type="term" value="F:protein dimerization activity"/>
    <property type="evidence" value="ECO:0007669"/>
    <property type="project" value="InterPro"/>
</dbReference>
<feature type="region of interest" description="Disordered" evidence="6">
    <location>
        <begin position="106"/>
        <end position="159"/>
    </location>
</feature>
<dbReference type="PANTHER" id="PTHR11945">
    <property type="entry name" value="MADS BOX PROTEIN"/>
    <property type="match status" value="1"/>
</dbReference>
<dbReference type="PRINTS" id="PR00404">
    <property type="entry name" value="MADSDOMAIN"/>
</dbReference>